<dbReference type="InterPro" id="IPR011004">
    <property type="entry name" value="Trimer_LpxA-like_sf"/>
</dbReference>
<evidence type="ECO:0000313" key="1">
    <source>
        <dbReference type="EMBL" id="KAE8707103.1"/>
    </source>
</evidence>
<dbReference type="SUPFAM" id="SSF51161">
    <property type="entry name" value="Trimeric LpxA-like enzymes"/>
    <property type="match status" value="1"/>
</dbReference>
<comment type="caution">
    <text evidence="1">The sequence shown here is derived from an EMBL/GenBank/DDBJ whole genome shotgun (WGS) entry which is preliminary data.</text>
</comment>
<organism evidence="1 2">
    <name type="scientific">Hibiscus syriacus</name>
    <name type="common">Rose of Sharon</name>
    <dbReference type="NCBI Taxonomy" id="106335"/>
    <lineage>
        <taxon>Eukaryota</taxon>
        <taxon>Viridiplantae</taxon>
        <taxon>Streptophyta</taxon>
        <taxon>Embryophyta</taxon>
        <taxon>Tracheophyta</taxon>
        <taxon>Spermatophyta</taxon>
        <taxon>Magnoliopsida</taxon>
        <taxon>eudicotyledons</taxon>
        <taxon>Gunneridae</taxon>
        <taxon>Pentapetalae</taxon>
        <taxon>rosids</taxon>
        <taxon>malvids</taxon>
        <taxon>Malvales</taxon>
        <taxon>Malvaceae</taxon>
        <taxon>Malvoideae</taxon>
        <taxon>Hibiscus</taxon>
    </lineage>
</organism>
<gene>
    <name evidence="1" type="ORF">F3Y22_tig00110387pilonHSYRG00869</name>
</gene>
<sequence>MRNCRTSNQNASNRLLKYKKTERGTLGKAIYTVGFWIREPAKPSIALVVVSKAATTSKNNVVEASDADERVRQSPAVDRDVFVAPSASIIGDVEVRTRFFYLVWMLLRGDVITSALDLGQISKITPLIVGMGATLLDGVYVEKHAMVAAGALLRQNTRIPCGEVCGRFVDI</sequence>
<dbReference type="PANTHER" id="PTHR13061:SF50">
    <property type="entry name" value="GAMMA CARBONIC ANHYDRASE 1, MITOCHONDRIAL"/>
    <property type="match status" value="1"/>
</dbReference>
<dbReference type="InterPro" id="IPR050484">
    <property type="entry name" value="Transf_Hexapept/Carb_Anhydrase"/>
</dbReference>
<dbReference type="Gene3D" id="2.160.10.10">
    <property type="entry name" value="Hexapeptide repeat proteins"/>
    <property type="match status" value="1"/>
</dbReference>
<keyword evidence="2" id="KW-1185">Reference proteome</keyword>
<accession>A0A6A3ATJ6</accession>
<evidence type="ECO:0000313" key="2">
    <source>
        <dbReference type="Proteomes" id="UP000436088"/>
    </source>
</evidence>
<dbReference type="PANTHER" id="PTHR13061">
    <property type="entry name" value="DYNACTIN SUBUNIT P25"/>
    <property type="match status" value="1"/>
</dbReference>
<reference evidence="1" key="1">
    <citation type="submission" date="2019-09" db="EMBL/GenBank/DDBJ databases">
        <title>Draft genome information of white flower Hibiscus syriacus.</title>
        <authorList>
            <person name="Kim Y.-M."/>
        </authorList>
    </citation>
    <scope>NUCLEOTIDE SEQUENCE [LARGE SCALE GENOMIC DNA]</scope>
    <source>
        <strain evidence="1">YM2019G1</strain>
    </source>
</reference>
<protein>
    <submittedName>
        <fullName evidence="1">Uncharacterized protein</fullName>
    </submittedName>
</protein>
<name>A0A6A3ATJ6_HIBSY</name>
<dbReference type="EMBL" id="VEPZ02000966">
    <property type="protein sequence ID" value="KAE8707103.1"/>
    <property type="molecule type" value="Genomic_DNA"/>
</dbReference>
<proteinExistence type="predicted"/>
<dbReference type="Proteomes" id="UP000436088">
    <property type="component" value="Unassembled WGS sequence"/>
</dbReference>
<dbReference type="AlphaFoldDB" id="A0A6A3ATJ6"/>